<evidence type="ECO:0000313" key="4">
    <source>
        <dbReference type="Proteomes" id="UP001057348"/>
    </source>
</evidence>
<keyword evidence="2" id="KW-0812">Transmembrane</keyword>
<feature type="transmembrane region" description="Helical" evidence="2">
    <location>
        <begin position="388"/>
        <end position="408"/>
    </location>
</feature>
<evidence type="ECO:0000256" key="2">
    <source>
        <dbReference type="SAM" id="Phobius"/>
    </source>
</evidence>
<organism evidence="3 4">
    <name type="scientific">Bacillus vallismortis</name>
    <dbReference type="NCBI Taxonomy" id="72361"/>
    <lineage>
        <taxon>Bacteria</taxon>
        <taxon>Bacillati</taxon>
        <taxon>Bacillota</taxon>
        <taxon>Bacilli</taxon>
        <taxon>Bacillales</taxon>
        <taxon>Bacillaceae</taxon>
        <taxon>Bacillus</taxon>
    </lineage>
</organism>
<gene>
    <name evidence="3" type="ORF">MKF32_17185</name>
</gene>
<feature type="transmembrane region" description="Helical" evidence="2">
    <location>
        <begin position="133"/>
        <end position="152"/>
    </location>
</feature>
<evidence type="ECO:0000256" key="1">
    <source>
        <dbReference type="SAM" id="MobiDB-lite"/>
    </source>
</evidence>
<dbReference type="Pfam" id="PF10101">
    <property type="entry name" value="DUF2339"/>
    <property type="match status" value="1"/>
</dbReference>
<feature type="transmembrane region" description="Helical" evidence="2">
    <location>
        <begin position="259"/>
        <end position="278"/>
    </location>
</feature>
<feature type="transmembrane region" description="Helical" evidence="2">
    <location>
        <begin position="76"/>
        <end position="96"/>
    </location>
</feature>
<feature type="transmembrane region" description="Helical" evidence="2">
    <location>
        <begin position="158"/>
        <end position="179"/>
    </location>
</feature>
<feature type="transmembrane region" description="Helical" evidence="2">
    <location>
        <begin position="186"/>
        <end position="204"/>
    </location>
</feature>
<dbReference type="Proteomes" id="UP001057348">
    <property type="component" value="Chromosome"/>
</dbReference>
<feature type="transmembrane region" description="Helical" evidence="2">
    <location>
        <begin position="414"/>
        <end position="434"/>
    </location>
</feature>
<protein>
    <submittedName>
        <fullName evidence="3">DUF2339 domain-containing protein</fullName>
    </submittedName>
</protein>
<feature type="transmembrane region" description="Helical" evidence="2">
    <location>
        <begin position="235"/>
        <end position="253"/>
    </location>
</feature>
<proteinExistence type="predicted"/>
<dbReference type="PANTHER" id="PTHR38434:SF1">
    <property type="entry name" value="BLL2549 PROTEIN"/>
    <property type="match status" value="1"/>
</dbReference>
<reference evidence="3" key="1">
    <citation type="submission" date="2022-02" db="EMBL/GenBank/DDBJ databases">
        <title>Draft Genome Sequence of Bacillus vallismortis Strain BL01, Isolated from Artemisia lerchiana Web. Roots.</title>
        <authorList>
            <person name="Chebotar V.K."/>
            <person name="Gancheva M.S."/>
            <person name="Chizhevskaya E.P."/>
            <person name="Komarova O.V."/>
            <person name="Baganova M.E."/>
            <person name="Zaplatkin A.N."/>
            <person name="Pishchik V.N."/>
        </authorList>
    </citation>
    <scope>NUCLEOTIDE SEQUENCE</scope>
    <source>
        <strain evidence="3">BL01</strain>
    </source>
</reference>
<feature type="transmembrane region" description="Helical" evidence="2">
    <location>
        <begin position="344"/>
        <end position="360"/>
    </location>
</feature>
<dbReference type="InterPro" id="IPR019286">
    <property type="entry name" value="DUF2339_TM"/>
</dbReference>
<feature type="region of interest" description="Disordered" evidence="1">
    <location>
        <begin position="42"/>
        <end position="65"/>
    </location>
</feature>
<keyword evidence="2" id="KW-1133">Transmembrane helix</keyword>
<feature type="transmembrane region" description="Helical" evidence="2">
    <location>
        <begin position="210"/>
        <end position="228"/>
    </location>
</feature>
<feature type="compositionally biased region" description="Basic and acidic residues" evidence="1">
    <location>
        <begin position="42"/>
        <end position="54"/>
    </location>
</feature>
<dbReference type="RefSeq" id="WP_202327974.1">
    <property type="nucleotide sequence ID" value="NZ_CP092751.1"/>
</dbReference>
<feature type="transmembrane region" description="Helical" evidence="2">
    <location>
        <begin position="287"/>
        <end position="308"/>
    </location>
</feature>
<feature type="transmembrane region" description="Helical" evidence="2">
    <location>
        <begin position="531"/>
        <end position="549"/>
    </location>
</feature>
<sequence length="555" mass="62696">MVNDKIDELNKRVGRLEQELANVKKEIAYLMAGAQEQTIVKTEEHSKISKETEVPKQAPAPSKEEKRTLENMAGNWLPKIFIFVFLLGMIWAFTAAAEKGWINTYMRVAAGLMVSIVLYVLGSRQYKKNASVLGVSLLAGSNIVYIVSLFAGNMLYEIIPTPLTVILLAAGVAGGVYISRKYRSQTLIAIIGAGVYLYPFLFGGEQGNEYIFYIYESLVFSGLMYETVKQKYSVAWNIANYAFILAIFAFLSFTDAQVSVWTLAVFTMQQAIMIFSALRSHSPFKKAVYLTAVSIGAFVVFITGLVLYLKNDTALYAFYTAAFVLYLLLSLWKRKEFAEIKHTFFLTSMIYFNILAADVLDENEILLYIIFTLQGIMMCYVSYRKKSWLIGIAGAIVVLQASCGLMQYPARSLHILSIVSWLLLISSLFAAYLYSKKIQYKQVKIVVSYTVSFLMLVFFSKLSIWMTAKIDGLSSNVGVSLSWFIFVIVMYAVYYATKDKTWNRIGLIFLFITLAKMILIDSASIDIVWRAVLFILLGVIGLFISRIFYSKKEKP</sequence>
<accession>A0ABY4XX28</accession>
<feature type="transmembrane region" description="Helical" evidence="2">
    <location>
        <begin position="366"/>
        <end position="383"/>
    </location>
</feature>
<keyword evidence="4" id="KW-1185">Reference proteome</keyword>
<dbReference type="PANTHER" id="PTHR38434">
    <property type="entry name" value="BLL2549 PROTEIN"/>
    <property type="match status" value="1"/>
</dbReference>
<feature type="transmembrane region" description="Helical" evidence="2">
    <location>
        <begin position="102"/>
        <end position="121"/>
    </location>
</feature>
<evidence type="ECO:0000313" key="3">
    <source>
        <dbReference type="EMBL" id="USP94924.1"/>
    </source>
</evidence>
<feature type="transmembrane region" description="Helical" evidence="2">
    <location>
        <begin position="314"/>
        <end position="332"/>
    </location>
</feature>
<keyword evidence="2" id="KW-0472">Membrane</keyword>
<feature type="transmembrane region" description="Helical" evidence="2">
    <location>
        <begin position="507"/>
        <end position="525"/>
    </location>
</feature>
<dbReference type="EMBL" id="CP092751">
    <property type="protein sequence ID" value="USP94924.1"/>
    <property type="molecule type" value="Genomic_DNA"/>
</dbReference>
<name>A0ABY4XX28_BACVA</name>
<feature type="transmembrane region" description="Helical" evidence="2">
    <location>
        <begin position="446"/>
        <end position="465"/>
    </location>
</feature>
<feature type="transmembrane region" description="Helical" evidence="2">
    <location>
        <begin position="477"/>
        <end position="495"/>
    </location>
</feature>